<keyword evidence="9 11" id="KW-0665">Pyrimidine biosynthesis</keyword>
<keyword evidence="4 11" id="KW-0963">Cytoplasm</keyword>
<keyword evidence="8 11" id="KW-0067">ATP-binding</keyword>
<comment type="caution">
    <text evidence="11">Lacks conserved residue(s) required for the propagation of feature annotation.</text>
</comment>
<evidence type="ECO:0000259" key="12">
    <source>
        <dbReference type="Pfam" id="PF00696"/>
    </source>
</evidence>
<evidence type="ECO:0000256" key="2">
    <source>
        <dbReference type="ARBA" id="ARBA00004791"/>
    </source>
</evidence>
<dbReference type="CDD" id="cd04254">
    <property type="entry name" value="AAK_UMPK-PyrH-Ec"/>
    <property type="match status" value="1"/>
</dbReference>
<dbReference type="NCBIfam" id="TIGR02075">
    <property type="entry name" value="pyrH_bact"/>
    <property type="match status" value="1"/>
</dbReference>
<comment type="similarity">
    <text evidence="3 11">Belongs to the UMP kinase family.</text>
</comment>
<dbReference type="Gene3D" id="3.40.1160.10">
    <property type="entry name" value="Acetylglutamate kinase-like"/>
    <property type="match status" value="1"/>
</dbReference>
<dbReference type="RefSeq" id="WP_312890419.1">
    <property type="nucleotide sequence ID" value="NZ_BAAAWY010000024.1"/>
</dbReference>
<dbReference type="AlphaFoldDB" id="A0A7W9NK95"/>
<keyword evidence="7 11" id="KW-0418">Kinase</keyword>
<reference evidence="13 14" key="1">
    <citation type="submission" date="2020-08" db="EMBL/GenBank/DDBJ databases">
        <title>Sequencing the genomes of 1000 actinobacteria strains.</title>
        <authorList>
            <person name="Klenk H.-P."/>
        </authorList>
    </citation>
    <scope>NUCLEOTIDE SEQUENCE [LARGE SCALE GENOMIC DNA]</scope>
    <source>
        <strain evidence="13 14">DSM 43851</strain>
    </source>
</reference>
<evidence type="ECO:0000256" key="11">
    <source>
        <dbReference type="HAMAP-Rule" id="MF_01220"/>
    </source>
</evidence>
<comment type="activity regulation">
    <text evidence="11">Inhibited by UTP.</text>
</comment>
<comment type="function">
    <text evidence="11">Catalyzes the reversible phosphorylation of UMP to UDP.</text>
</comment>
<keyword evidence="6 11" id="KW-0547">Nucleotide-binding</keyword>
<feature type="binding site" evidence="11">
    <location>
        <begin position="131"/>
        <end position="138"/>
    </location>
    <ligand>
        <name>UMP</name>
        <dbReference type="ChEBI" id="CHEBI:57865"/>
    </ligand>
</feature>
<feature type="binding site" evidence="11">
    <location>
        <position position="168"/>
    </location>
    <ligand>
        <name>ATP</name>
        <dbReference type="ChEBI" id="CHEBI:30616"/>
    </ligand>
</feature>
<dbReference type="Pfam" id="PF00696">
    <property type="entry name" value="AA_kinase"/>
    <property type="match status" value="1"/>
</dbReference>
<comment type="caution">
    <text evidence="13">The sequence shown here is derived from an EMBL/GenBank/DDBJ whole genome shotgun (WGS) entry which is preliminary data.</text>
</comment>
<dbReference type="FunFam" id="3.40.1160.10:FF:000001">
    <property type="entry name" value="Uridylate kinase"/>
    <property type="match status" value="1"/>
</dbReference>
<evidence type="ECO:0000313" key="14">
    <source>
        <dbReference type="Proteomes" id="UP000585638"/>
    </source>
</evidence>
<dbReference type="UniPathway" id="UPA00159">
    <property type="reaction ID" value="UER00275"/>
</dbReference>
<feature type="binding site" evidence="11">
    <location>
        <position position="69"/>
    </location>
    <ligand>
        <name>UMP</name>
        <dbReference type="ChEBI" id="CHEBI:57865"/>
    </ligand>
</feature>
<dbReference type="GO" id="GO:0033862">
    <property type="term" value="F:UMP kinase activity"/>
    <property type="evidence" value="ECO:0007669"/>
    <property type="project" value="UniProtKB-EC"/>
</dbReference>
<evidence type="ECO:0000256" key="10">
    <source>
        <dbReference type="ARBA" id="ARBA00047767"/>
    </source>
</evidence>
<evidence type="ECO:0000256" key="9">
    <source>
        <dbReference type="ARBA" id="ARBA00022975"/>
    </source>
</evidence>
<sequence>MRRIVVKLSGRAIAGPDEYGFSAAALDHLASEVLSVRRLGIQVAVVVGGGNVFRGNRSESWGIDRVEADNIGMLGTVINSLLLRGRLTALGEHDVRVMTAVPIDTVAEPYIRLRAVHHLEKGSVVIMAGGIGQPFLTTDYPSVQRAIEVGADALLVAKHGVDGVYDSDPNKHPEALRFAKLTYAHVLDEELGVMDQSAFILARDHKLPLHVFDIEQTGVMAAICQGERLGTYIGPDVERSVHAHDRR</sequence>
<keyword evidence="14" id="KW-1185">Reference proteome</keyword>
<comment type="subunit">
    <text evidence="11">Homohexamer.</text>
</comment>
<dbReference type="HAMAP" id="MF_01220_B">
    <property type="entry name" value="PyrH_B"/>
    <property type="match status" value="1"/>
</dbReference>
<dbReference type="GO" id="GO:0006225">
    <property type="term" value="P:UDP biosynthetic process"/>
    <property type="evidence" value="ECO:0007669"/>
    <property type="project" value="TreeGrafter"/>
</dbReference>
<protein>
    <recommendedName>
        <fullName evidence="11">Uridylate kinase</fullName>
        <shortName evidence="11">UK</shortName>
        <ecNumber evidence="11">2.7.4.22</ecNumber>
    </recommendedName>
    <alternativeName>
        <fullName evidence="11">Uridine monophosphate kinase</fullName>
        <shortName evidence="11">UMP kinase</shortName>
        <shortName evidence="11">UMPK</shortName>
    </alternativeName>
</protein>
<dbReference type="InterPro" id="IPR015963">
    <property type="entry name" value="Uridylate_kinase_bac"/>
</dbReference>
<feature type="binding site" evidence="11">
    <location>
        <position position="50"/>
    </location>
    <ligand>
        <name>ATP</name>
        <dbReference type="ChEBI" id="CHEBI:30616"/>
    </ligand>
</feature>
<evidence type="ECO:0000256" key="4">
    <source>
        <dbReference type="ARBA" id="ARBA00022490"/>
    </source>
</evidence>
<dbReference type="GO" id="GO:0044210">
    <property type="term" value="P:'de novo' CTP biosynthetic process"/>
    <property type="evidence" value="ECO:0007669"/>
    <property type="project" value="UniProtKB-UniRule"/>
</dbReference>
<evidence type="ECO:0000256" key="3">
    <source>
        <dbReference type="ARBA" id="ARBA00007614"/>
    </source>
</evidence>
<dbReference type="Proteomes" id="UP000585638">
    <property type="component" value="Unassembled WGS sequence"/>
</dbReference>
<dbReference type="EC" id="2.7.4.22" evidence="11"/>
<accession>A0A7W9NK95</accession>
<evidence type="ECO:0000256" key="7">
    <source>
        <dbReference type="ARBA" id="ARBA00022777"/>
    </source>
</evidence>
<feature type="domain" description="Aspartate/glutamate/uridylate kinase" evidence="12">
    <location>
        <begin position="3"/>
        <end position="213"/>
    </location>
</feature>
<dbReference type="InterPro" id="IPR036393">
    <property type="entry name" value="AceGlu_kinase-like_sf"/>
</dbReference>
<evidence type="ECO:0000256" key="8">
    <source>
        <dbReference type="ARBA" id="ARBA00022840"/>
    </source>
</evidence>
<comment type="pathway">
    <text evidence="2 11">Pyrimidine metabolism; CTP biosynthesis via de novo pathway; UDP from UMP (UMPK route): step 1/1.</text>
</comment>
<evidence type="ECO:0000256" key="1">
    <source>
        <dbReference type="ARBA" id="ARBA00004496"/>
    </source>
</evidence>
<evidence type="ECO:0000313" key="13">
    <source>
        <dbReference type="EMBL" id="MBB5895146.1"/>
    </source>
</evidence>
<feature type="binding site" evidence="11">
    <location>
        <begin position="7"/>
        <end position="10"/>
    </location>
    <ligand>
        <name>ATP</name>
        <dbReference type="ChEBI" id="CHEBI:30616"/>
    </ligand>
</feature>
<dbReference type="GO" id="GO:0005737">
    <property type="term" value="C:cytoplasm"/>
    <property type="evidence" value="ECO:0007669"/>
    <property type="project" value="UniProtKB-SubCell"/>
</dbReference>
<comment type="subcellular location">
    <subcellularLocation>
        <location evidence="1 11">Cytoplasm</location>
    </subcellularLocation>
</comment>
<dbReference type="PIRSF" id="PIRSF005650">
    <property type="entry name" value="Uridylate_kin"/>
    <property type="match status" value="1"/>
</dbReference>
<dbReference type="PANTHER" id="PTHR42833">
    <property type="entry name" value="URIDYLATE KINASE"/>
    <property type="match status" value="1"/>
</dbReference>
<keyword evidence="5 11" id="KW-0808">Transferase</keyword>
<dbReference type="PANTHER" id="PTHR42833:SF4">
    <property type="entry name" value="URIDYLATE KINASE PUMPKIN, CHLOROPLASTIC"/>
    <property type="match status" value="1"/>
</dbReference>
<feature type="binding site" evidence="11">
    <location>
        <position position="49"/>
    </location>
    <ligand>
        <name>UMP</name>
        <dbReference type="ChEBI" id="CHEBI:57865"/>
    </ligand>
</feature>
<dbReference type="InterPro" id="IPR001048">
    <property type="entry name" value="Asp/Glu/Uridylate_kinase"/>
</dbReference>
<feature type="binding site" evidence="11">
    <location>
        <position position="165"/>
    </location>
    <ligand>
        <name>ATP</name>
        <dbReference type="ChEBI" id="CHEBI:30616"/>
    </ligand>
</feature>
<name>A0A7W9NK95_9PSEU</name>
<dbReference type="EMBL" id="JACHIR010000001">
    <property type="protein sequence ID" value="MBB5895146.1"/>
    <property type="molecule type" value="Genomic_DNA"/>
</dbReference>
<dbReference type="GO" id="GO:0005524">
    <property type="term" value="F:ATP binding"/>
    <property type="evidence" value="ECO:0007669"/>
    <property type="project" value="UniProtKB-KW"/>
</dbReference>
<evidence type="ECO:0000256" key="6">
    <source>
        <dbReference type="ARBA" id="ARBA00022741"/>
    </source>
</evidence>
<organism evidence="13 14">
    <name type="scientific">Kutzneria kofuensis</name>
    <dbReference type="NCBI Taxonomy" id="103725"/>
    <lineage>
        <taxon>Bacteria</taxon>
        <taxon>Bacillati</taxon>
        <taxon>Actinomycetota</taxon>
        <taxon>Actinomycetes</taxon>
        <taxon>Pseudonocardiales</taxon>
        <taxon>Pseudonocardiaceae</taxon>
        <taxon>Kutzneria</taxon>
    </lineage>
</organism>
<comment type="catalytic activity">
    <reaction evidence="10 11">
        <text>UMP + ATP = UDP + ADP</text>
        <dbReference type="Rhea" id="RHEA:24400"/>
        <dbReference type="ChEBI" id="CHEBI:30616"/>
        <dbReference type="ChEBI" id="CHEBI:57865"/>
        <dbReference type="ChEBI" id="CHEBI:58223"/>
        <dbReference type="ChEBI" id="CHEBI:456216"/>
        <dbReference type="EC" id="2.7.4.22"/>
    </reaction>
</comment>
<evidence type="ECO:0000256" key="5">
    <source>
        <dbReference type="ARBA" id="ARBA00022679"/>
    </source>
</evidence>
<gene>
    <name evidence="11" type="primary">pyrH</name>
    <name evidence="13" type="ORF">BJ998_006342</name>
</gene>
<dbReference type="SUPFAM" id="SSF53633">
    <property type="entry name" value="Carbamate kinase-like"/>
    <property type="match status" value="1"/>
</dbReference>
<dbReference type="InterPro" id="IPR011817">
    <property type="entry name" value="Uridylate_kinase"/>
</dbReference>
<proteinExistence type="inferred from homology"/>
<feature type="binding site" evidence="11">
    <location>
        <position position="54"/>
    </location>
    <ligand>
        <name>ATP</name>
        <dbReference type="ChEBI" id="CHEBI:30616"/>
    </ligand>
</feature>